<proteinExistence type="predicted"/>
<keyword evidence="2" id="KW-1185">Reference proteome</keyword>
<dbReference type="Proteomes" id="UP000316621">
    <property type="component" value="Chromosome 6"/>
</dbReference>
<accession>A0A4Y7JZY4</accession>
<evidence type="ECO:0000313" key="1">
    <source>
        <dbReference type="EMBL" id="RZC65620.1"/>
    </source>
</evidence>
<dbReference type="Gramene" id="RZC65620">
    <property type="protein sequence ID" value="RZC65620"/>
    <property type="gene ID" value="C5167_009308"/>
</dbReference>
<dbReference type="AlphaFoldDB" id="A0A4Y7JZY4"/>
<sequence>MVMSSVDEEDEEVLPAIYCGQEFMIGVGSKSTGASLYYKSQIRNGSPPWRNVDKDGYYVFVIGENLTLCCNAFSPQSNTRETTFSLRKMPLVKAKRYWEDFLAHK</sequence>
<dbReference type="STRING" id="3469.A0A4Y7JZY4"/>
<reference evidence="1 2" key="1">
    <citation type="journal article" date="2018" name="Science">
        <title>The opium poppy genome and morphinan production.</title>
        <authorList>
            <person name="Guo L."/>
            <person name="Winzer T."/>
            <person name="Yang X."/>
            <person name="Li Y."/>
            <person name="Ning Z."/>
            <person name="He Z."/>
            <person name="Teodor R."/>
            <person name="Lu Y."/>
            <person name="Bowser T.A."/>
            <person name="Graham I.A."/>
            <person name="Ye K."/>
        </authorList>
    </citation>
    <scope>NUCLEOTIDE SEQUENCE [LARGE SCALE GENOMIC DNA]</scope>
    <source>
        <strain evidence="2">cv. HN1</strain>
        <tissue evidence="1">Leaves</tissue>
    </source>
</reference>
<name>A0A4Y7JZY4_PAPSO</name>
<organism evidence="1 2">
    <name type="scientific">Papaver somniferum</name>
    <name type="common">Opium poppy</name>
    <dbReference type="NCBI Taxonomy" id="3469"/>
    <lineage>
        <taxon>Eukaryota</taxon>
        <taxon>Viridiplantae</taxon>
        <taxon>Streptophyta</taxon>
        <taxon>Embryophyta</taxon>
        <taxon>Tracheophyta</taxon>
        <taxon>Spermatophyta</taxon>
        <taxon>Magnoliopsida</taxon>
        <taxon>Ranunculales</taxon>
        <taxon>Papaveraceae</taxon>
        <taxon>Papaveroideae</taxon>
        <taxon>Papaver</taxon>
    </lineage>
</organism>
<gene>
    <name evidence="1" type="ORF">C5167_009308</name>
</gene>
<dbReference type="EMBL" id="CM010720">
    <property type="protein sequence ID" value="RZC65620.1"/>
    <property type="molecule type" value="Genomic_DNA"/>
</dbReference>
<protein>
    <submittedName>
        <fullName evidence="1">Uncharacterized protein</fullName>
    </submittedName>
</protein>
<evidence type="ECO:0000313" key="2">
    <source>
        <dbReference type="Proteomes" id="UP000316621"/>
    </source>
</evidence>